<comment type="caution">
    <text evidence="1">The sequence shown here is derived from an EMBL/GenBank/DDBJ whole genome shotgun (WGS) entry which is preliminary data.</text>
</comment>
<organism evidence="1 2">
    <name type="scientific">Segatella baroniae F0067</name>
    <dbReference type="NCBI Taxonomy" id="1115809"/>
    <lineage>
        <taxon>Bacteria</taxon>
        <taxon>Pseudomonadati</taxon>
        <taxon>Bacteroidota</taxon>
        <taxon>Bacteroidia</taxon>
        <taxon>Bacteroidales</taxon>
        <taxon>Prevotellaceae</taxon>
        <taxon>Segatella</taxon>
    </lineage>
</organism>
<keyword evidence="2" id="KW-1185">Reference proteome</keyword>
<accession>U2P5D0</accession>
<dbReference type="AlphaFoldDB" id="U2P5D0"/>
<evidence type="ECO:0000313" key="2">
    <source>
        <dbReference type="Proteomes" id="UP000016648"/>
    </source>
</evidence>
<dbReference type="Proteomes" id="UP000016648">
    <property type="component" value="Unassembled WGS sequence"/>
</dbReference>
<protein>
    <submittedName>
        <fullName evidence="1">Uncharacterized protein</fullName>
    </submittedName>
</protein>
<gene>
    <name evidence="1" type="ORF">HMPREF9135_0761</name>
</gene>
<name>U2P5D0_9BACT</name>
<sequence>MICKNRGQNYLFFACRPNKMHKNSPIVHKTNDLCRFANAYFIRCKMADDRRFISLPSAVAKAIKTREMSDCHL</sequence>
<dbReference type="EMBL" id="AWEY01000032">
    <property type="protein sequence ID" value="ERK38924.1"/>
    <property type="molecule type" value="Genomic_DNA"/>
</dbReference>
<evidence type="ECO:0000313" key="1">
    <source>
        <dbReference type="EMBL" id="ERK38924.1"/>
    </source>
</evidence>
<proteinExistence type="predicted"/>
<reference evidence="1 2" key="1">
    <citation type="submission" date="2013-08" db="EMBL/GenBank/DDBJ databases">
        <authorList>
            <person name="Durkin A.S."/>
            <person name="Haft D.R."/>
            <person name="McCorrison J."/>
            <person name="Torralba M."/>
            <person name="Gillis M."/>
            <person name="Haft D.H."/>
            <person name="Methe B."/>
            <person name="Sutton G."/>
            <person name="Nelson K.E."/>
        </authorList>
    </citation>
    <scope>NUCLEOTIDE SEQUENCE [LARGE SCALE GENOMIC DNA]</scope>
    <source>
        <strain evidence="1 2">F0067</strain>
    </source>
</reference>
<dbReference type="PATRIC" id="fig|1115809.3.peg.1770"/>